<proteinExistence type="predicted"/>
<dbReference type="VEuPathDB" id="FungiDB:BD410DRAFT_295098"/>
<accession>A0A4Y7Q2I6</accession>
<name>A0A4Y7Q2I6_9AGAM</name>
<evidence type="ECO:0000313" key="2">
    <source>
        <dbReference type="EMBL" id="TDL21531.1"/>
    </source>
</evidence>
<protein>
    <submittedName>
        <fullName evidence="2">Uncharacterized protein</fullName>
    </submittedName>
</protein>
<keyword evidence="1" id="KW-0812">Transmembrane</keyword>
<sequence length="130" mass="14428">MMAHWNYSLTLRSPEQAPSRNQVIHTTTSYINLTRTSTTSKVSSHTCVMAFCYFIIALVFLCAFLHIRQRHKRRVLWTTASLSTPGANTQSIGNRELDNENCGCPTRIAIQPTSIPQLSALADSASEPSS</sequence>
<evidence type="ECO:0000313" key="3">
    <source>
        <dbReference type="Proteomes" id="UP000294933"/>
    </source>
</evidence>
<gene>
    <name evidence="2" type="ORF">BD410DRAFT_295098</name>
</gene>
<dbReference type="Proteomes" id="UP000294933">
    <property type="component" value="Unassembled WGS sequence"/>
</dbReference>
<evidence type="ECO:0000256" key="1">
    <source>
        <dbReference type="SAM" id="Phobius"/>
    </source>
</evidence>
<feature type="transmembrane region" description="Helical" evidence="1">
    <location>
        <begin position="48"/>
        <end position="67"/>
    </location>
</feature>
<organism evidence="2 3">
    <name type="scientific">Rickenella mellea</name>
    <dbReference type="NCBI Taxonomy" id="50990"/>
    <lineage>
        <taxon>Eukaryota</taxon>
        <taxon>Fungi</taxon>
        <taxon>Dikarya</taxon>
        <taxon>Basidiomycota</taxon>
        <taxon>Agaricomycotina</taxon>
        <taxon>Agaricomycetes</taxon>
        <taxon>Hymenochaetales</taxon>
        <taxon>Rickenellaceae</taxon>
        <taxon>Rickenella</taxon>
    </lineage>
</organism>
<dbReference type="EMBL" id="ML170180">
    <property type="protein sequence ID" value="TDL21531.1"/>
    <property type="molecule type" value="Genomic_DNA"/>
</dbReference>
<dbReference type="AlphaFoldDB" id="A0A4Y7Q2I6"/>
<keyword evidence="1" id="KW-1133">Transmembrane helix</keyword>
<keyword evidence="1" id="KW-0472">Membrane</keyword>
<keyword evidence="3" id="KW-1185">Reference proteome</keyword>
<reference evidence="2 3" key="1">
    <citation type="submission" date="2018-06" db="EMBL/GenBank/DDBJ databases">
        <title>A transcriptomic atlas of mushroom development highlights an independent origin of complex multicellularity.</title>
        <authorList>
            <consortium name="DOE Joint Genome Institute"/>
            <person name="Krizsan K."/>
            <person name="Almasi E."/>
            <person name="Merenyi Z."/>
            <person name="Sahu N."/>
            <person name="Viragh M."/>
            <person name="Koszo T."/>
            <person name="Mondo S."/>
            <person name="Kiss B."/>
            <person name="Balint B."/>
            <person name="Kues U."/>
            <person name="Barry K."/>
            <person name="Hegedus J.C."/>
            <person name="Henrissat B."/>
            <person name="Johnson J."/>
            <person name="Lipzen A."/>
            <person name="Ohm R."/>
            <person name="Nagy I."/>
            <person name="Pangilinan J."/>
            <person name="Yan J."/>
            <person name="Xiong Y."/>
            <person name="Grigoriev I.V."/>
            <person name="Hibbett D.S."/>
            <person name="Nagy L.G."/>
        </authorList>
    </citation>
    <scope>NUCLEOTIDE SEQUENCE [LARGE SCALE GENOMIC DNA]</scope>
    <source>
        <strain evidence="2 3">SZMC22713</strain>
    </source>
</reference>